<dbReference type="Proteomes" id="UP000027931">
    <property type="component" value="Unassembled WGS sequence"/>
</dbReference>
<comment type="caution">
    <text evidence="2">The sequence shown here is derived from an EMBL/GenBank/DDBJ whole genome shotgun (WGS) entry which is preliminary data.</text>
</comment>
<feature type="transmembrane region" description="Helical" evidence="1">
    <location>
        <begin position="73"/>
        <end position="90"/>
    </location>
</feature>
<evidence type="ECO:0000256" key="1">
    <source>
        <dbReference type="SAM" id="Phobius"/>
    </source>
</evidence>
<name>A0A074LM50_9BACL</name>
<dbReference type="AlphaFoldDB" id="A0A074LM50"/>
<proteinExistence type="predicted"/>
<evidence type="ECO:0000313" key="2">
    <source>
        <dbReference type="EMBL" id="KEO82174.1"/>
    </source>
</evidence>
<dbReference type="EMBL" id="JMIR01000026">
    <property type="protein sequence ID" value="KEO82174.1"/>
    <property type="molecule type" value="Genomic_DNA"/>
</dbReference>
<dbReference type="OrthoDB" id="9928720at2"/>
<protein>
    <submittedName>
        <fullName evidence="2">Uncharacterized protein</fullName>
    </submittedName>
</protein>
<accession>A0A074LM50</accession>
<feature type="transmembrane region" description="Helical" evidence="1">
    <location>
        <begin position="41"/>
        <end position="61"/>
    </location>
</feature>
<keyword evidence="3" id="KW-1185">Reference proteome</keyword>
<dbReference type="RefSeq" id="WP_038091023.1">
    <property type="nucleotide sequence ID" value="NZ_JMIR01000026.1"/>
</dbReference>
<keyword evidence="1" id="KW-1133">Transmembrane helix</keyword>
<reference evidence="2 3" key="1">
    <citation type="journal article" date="2013" name="Int. J. Syst. Evol. Microbiol.">
        <title>Tumebacillus flagellatus sp. nov., an alpha-amylase/pullulanase-producing bacterium isolated from cassava wastewater.</title>
        <authorList>
            <person name="Wang Q."/>
            <person name="Xie N."/>
            <person name="Qin Y."/>
            <person name="Shen N."/>
            <person name="Zhu J."/>
            <person name="Mi H."/>
            <person name="Huang R."/>
        </authorList>
    </citation>
    <scope>NUCLEOTIDE SEQUENCE [LARGE SCALE GENOMIC DNA]</scope>
    <source>
        <strain evidence="2 3">GST4</strain>
    </source>
</reference>
<sequence>MRISWGFSLYLLLYTLLWLALTVIGFRTFLVDGGNGDLWAAGRYFFLAGLFWCVCCVVRSVKMRAPKDLYDPVSGSLALTGVLLILYANLA</sequence>
<organism evidence="2 3">
    <name type="scientific">Tumebacillus flagellatus</name>
    <dbReference type="NCBI Taxonomy" id="1157490"/>
    <lineage>
        <taxon>Bacteria</taxon>
        <taxon>Bacillati</taxon>
        <taxon>Bacillota</taxon>
        <taxon>Bacilli</taxon>
        <taxon>Bacillales</taxon>
        <taxon>Alicyclobacillaceae</taxon>
        <taxon>Tumebacillus</taxon>
    </lineage>
</organism>
<feature type="transmembrane region" description="Helical" evidence="1">
    <location>
        <begin position="7"/>
        <end position="29"/>
    </location>
</feature>
<evidence type="ECO:0000313" key="3">
    <source>
        <dbReference type="Proteomes" id="UP000027931"/>
    </source>
</evidence>
<keyword evidence="1" id="KW-0812">Transmembrane</keyword>
<gene>
    <name evidence="2" type="ORF">EL26_16690</name>
</gene>
<keyword evidence="1" id="KW-0472">Membrane</keyword>